<dbReference type="OrthoDB" id="9762009at2"/>
<dbReference type="InterPro" id="IPR025202">
    <property type="entry name" value="PLD-like_dom"/>
</dbReference>
<feature type="region of interest" description="Disordered" evidence="5">
    <location>
        <begin position="458"/>
        <end position="510"/>
    </location>
</feature>
<keyword evidence="8" id="KW-1185">Reference proteome</keyword>
<keyword evidence="4" id="KW-0443">Lipid metabolism</keyword>
<name>A0A075JZP0_9GAMM</name>
<dbReference type="KEGG" id="dja:HY57_06670"/>
<dbReference type="SUPFAM" id="SSF56024">
    <property type="entry name" value="Phospholipase D/nuclease"/>
    <property type="match status" value="2"/>
</dbReference>
<feature type="domain" description="PLD phosphodiesterase" evidence="6">
    <location>
        <begin position="546"/>
        <end position="573"/>
    </location>
</feature>
<dbReference type="PANTHER" id="PTHR18896:SF76">
    <property type="entry name" value="PHOSPHOLIPASE"/>
    <property type="match status" value="1"/>
</dbReference>
<dbReference type="AlphaFoldDB" id="A0A075JZP0"/>
<dbReference type="Gene3D" id="3.30.870.10">
    <property type="entry name" value="Endonuclease Chain A"/>
    <property type="match status" value="2"/>
</dbReference>
<accession>A0A075JZP0</accession>
<dbReference type="PROSITE" id="PS50035">
    <property type="entry name" value="PLD"/>
    <property type="match status" value="1"/>
</dbReference>
<dbReference type="InterPro" id="IPR015679">
    <property type="entry name" value="PLipase_D_fam"/>
</dbReference>
<dbReference type="RefSeq" id="WP_019463599.1">
    <property type="nucleotide sequence ID" value="NZ_ALOY01000058.1"/>
</dbReference>
<dbReference type="PATRIC" id="fig|1217721.7.peg.1392"/>
<dbReference type="Proteomes" id="UP000027987">
    <property type="component" value="Chromosome"/>
</dbReference>
<sequence>MSKPATTVPIALSRDTTADLTLPWFVQKAEYLAAPATFKPLVNGEEAFGAVYDAIFHAKKTVDIICWGFQPSMYFKRGAEGRGTLPIGTLLEEKGKQGVMVRLLCWYDPLHLTDVFSENMQPGNNPASLMADTRNSAQRELDARWYFRARYNDVTKTSLPERMIVTTRDIATAVGAGVLRAKPFDNLEFANRSFDFLERTEIAWRTWLQGADIERSADTKAMNSGGMGVVPTHHQKTVLVDVEDPGRAIGFVMGHNMLDEYWDTNEHSSVRLHPQMGRNGKHARQDISSRVTGPILKSLNHNFCTAWDRATGQDLTATRAAIRYPETLRVDEGTPVIAQILRTQSQEGKCDIEKMYLQAVNNATQFIYIENQYFRWKPLVDQLQQAVRKQIEWGRVTGEHGAVHLFVVTNASDEGIGDGTVNTYRMLDALGRADTIPNVAKAERNTALLKQRHELEKRVSEERAIQNDPGVGTGDPYGYSLSTSQRQTLRSQSRGREQSAQQQVDQLDQQIKKNNDEKVLSTSIDGLKVHICTLVSPDTPPAQPWQYTYVHAKLMIVDDVFTTLGSANINTRSMEGDSELNICHEHSGVTQPLRRKLWGLHTKGVKDGASDDPADAFDAWAVIIDQNKKRQKANETPGEAHQTPYAPLVEFQYTGTKRSILD</sequence>
<evidence type="ECO:0000256" key="3">
    <source>
        <dbReference type="ARBA" id="ARBA00022801"/>
    </source>
</evidence>
<evidence type="ECO:0000313" key="7">
    <source>
        <dbReference type="EMBL" id="AIF46972.1"/>
    </source>
</evidence>
<keyword evidence="3" id="KW-0378">Hydrolase</keyword>
<dbReference type="GO" id="GO:0004630">
    <property type="term" value="F:phospholipase D activity"/>
    <property type="evidence" value="ECO:0007669"/>
    <property type="project" value="UniProtKB-EC"/>
</dbReference>
<evidence type="ECO:0000313" key="8">
    <source>
        <dbReference type="Proteomes" id="UP000027987"/>
    </source>
</evidence>
<organism evidence="7 8">
    <name type="scientific">Dyella japonica A8</name>
    <dbReference type="NCBI Taxonomy" id="1217721"/>
    <lineage>
        <taxon>Bacteria</taxon>
        <taxon>Pseudomonadati</taxon>
        <taxon>Pseudomonadota</taxon>
        <taxon>Gammaproteobacteria</taxon>
        <taxon>Lysobacterales</taxon>
        <taxon>Rhodanobacteraceae</taxon>
        <taxon>Dyella</taxon>
    </lineage>
</organism>
<dbReference type="STRING" id="1217721.HY57_06670"/>
<evidence type="ECO:0000256" key="1">
    <source>
        <dbReference type="ARBA" id="ARBA00000798"/>
    </source>
</evidence>
<evidence type="ECO:0000256" key="5">
    <source>
        <dbReference type="SAM" id="MobiDB-lite"/>
    </source>
</evidence>
<evidence type="ECO:0000256" key="4">
    <source>
        <dbReference type="ARBA" id="ARBA00023098"/>
    </source>
</evidence>
<keyword evidence="2" id="KW-0677">Repeat</keyword>
<gene>
    <name evidence="7" type="ORF">HY57_06670</name>
</gene>
<dbReference type="EMBL" id="CP008884">
    <property type="protein sequence ID" value="AIF46972.1"/>
    <property type="molecule type" value="Genomic_DNA"/>
</dbReference>
<dbReference type="HOGENOM" id="CLU_013419_1_0_6"/>
<proteinExistence type="predicted"/>
<dbReference type="SMART" id="SM00155">
    <property type="entry name" value="PLDc"/>
    <property type="match status" value="2"/>
</dbReference>
<dbReference type="InterPro" id="IPR001736">
    <property type="entry name" value="PLipase_D/transphosphatidylase"/>
</dbReference>
<dbReference type="GO" id="GO:0009395">
    <property type="term" value="P:phospholipid catabolic process"/>
    <property type="evidence" value="ECO:0007669"/>
    <property type="project" value="TreeGrafter"/>
</dbReference>
<dbReference type="PANTHER" id="PTHR18896">
    <property type="entry name" value="PHOSPHOLIPASE D"/>
    <property type="match status" value="1"/>
</dbReference>
<dbReference type="Pfam" id="PF13091">
    <property type="entry name" value="PLDc_2"/>
    <property type="match status" value="1"/>
</dbReference>
<protein>
    <submittedName>
        <fullName evidence="7">Phospholipase</fullName>
    </submittedName>
</protein>
<evidence type="ECO:0000259" key="6">
    <source>
        <dbReference type="PROSITE" id="PS50035"/>
    </source>
</evidence>
<reference evidence="7 8" key="1">
    <citation type="submission" date="2014-07" db="EMBL/GenBank/DDBJ databases">
        <title>Complete Genome Sequence of Dyella japonica Strain A8 Isolated from Malaysian Tropical Soil.</title>
        <authorList>
            <person name="Hui R.K.H."/>
            <person name="Chen J.-W."/>
            <person name="Chan K.-G."/>
            <person name="Leung F.C.C."/>
        </authorList>
    </citation>
    <scope>NUCLEOTIDE SEQUENCE [LARGE SCALE GENOMIC DNA]</scope>
    <source>
        <strain evidence="7 8">A8</strain>
    </source>
</reference>
<feature type="compositionally biased region" description="Low complexity" evidence="5">
    <location>
        <begin position="480"/>
        <end position="509"/>
    </location>
</feature>
<evidence type="ECO:0000256" key="2">
    <source>
        <dbReference type="ARBA" id="ARBA00022737"/>
    </source>
</evidence>
<comment type="catalytic activity">
    <reaction evidence="1">
        <text>a 1,2-diacyl-sn-glycero-3-phosphocholine + H2O = a 1,2-diacyl-sn-glycero-3-phosphate + choline + H(+)</text>
        <dbReference type="Rhea" id="RHEA:14445"/>
        <dbReference type="ChEBI" id="CHEBI:15354"/>
        <dbReference type="ChEBI" id="CHEBI:15377"/>
        <dbReference type="ChEBI" id="CHEBI:15378"/>
        <dbReference type="ChEBI" id="CHEBI:57643"/>
        <dbReference type="ChEBI" id="CHEBI:58608"/>
        <dbReference type="EC" id="3.1.4.4"/>
    </reaction>
</comment>